<dbReference type="Proteomes" id="UP001476798">
    <property type="component" value="Unassembled WGS sequence"/>
</dbReference>
<reference evidence="1 2" key="1">
    <citation type="submission" date="2021-06" db="EMBL/GenBank/DDBJ databases">
        <authorList>
            <person name="Palmer J.M."/>
        </authorList>
    </citation>
    <scope>NUCLEOTIDE SEQUENCE [LARGE SCALE GENOMIC DNA]</scope>
    <source>
        <strain evidence="1 2">GA_2019</strain>
        <tissue evidence="1">Muscle</tissue>
    </source>
</reference>
<sequence length="98" mass="10659">MALPRLGGHGGNGGDVWVVATKNMTLKKVKDKYPLKRFLGGPGGNSRHVIPVSASTGFGVDHLKNCIRLSLDEYAAMETSSVHQEKLQALRQQSCERL</sequence>
<protein>
    <recommendedName>
        <fullName evidence="3">Obg domain-containing protein</fullName>
    </recommendedName>
</protein>
<dbReference type="InterPro" id="IPR036726">
    <property type="entry name" value="GTP1_OBG_dom_sf"/>
</dbReference>
<comment type="caution">
    <text evidence="1">The sequence shown here is derived from an EMBL/GenBank/DDBJ whole genome shotgun (WGS) entry which is preliminary data.</text>
</comment>
<gene>
    <name evidence="1" type="ORF">GOODEAATRI_002236</name>
</gene>
<dbReference type="SUPFAM" id="SSF82051">
    <property type="entry name" value="Obg GTP-binding protein N-terminal domain"/>
    <property type="match status" value="1"/>
</dbReference>
<name>A0ABV0NJ94_9TELE</name>
<organism evidence="1 2">
    <name type="scientific">Goodea atripinnis</name>
    <dbReference type="NCBI Taxonomy" id="208336"/>
    <lineage>
        <taxon>Eukaryota</taxon>
        <taxon>Metazoa</taxon>
        <taxon>Chordata</taxon>
        <taxon>Craniata</taxon>
        <taxon>Vertebrata</taxon>
        <taxon>Euteleostomi</taxon>
        <taxon>Actinopterygii</taxon>
        <taxon>Neopterygii</taxon>
        <taxon>Teleostei</taxon>
        <taxon>Neoteleostei</taxon>
        <taxon>Acanthomorphata</taxon>
        <taxon>Ovalentaria</taxon>
        <taxon>Atherinomorphae</taxon>
        <taxon>Cyprinodontiformes</taxon>
        <taxon>Goodeidae</taxon>
        <taxon>Goodea</taxon>
    </lineage>
</organism>
<evidence type="ECO:0008006" key="3">
    <source>
        <dbReference type="Google" id="ProtNLM"/>
    </source>
</evidence>
<accession>A0ABV0NJ94</accession>
<proteinExistence type="predicted"/>
<evidence type="ECO:0000313" key="1">
    <source>
        <dbReference type="EMBL" id="MEQ2170623.1"/>
    </source>
</evidence>
<keyword evidence="2" id="KW-1185">Reference proteome</keyword>
<dbReference type="EMBL" id="JAHRIO010040058">
    <property type="protein sequence ID" value="MEQ2170623.1"/>
    <property type="molecule type" value="Genomic_DNA"/>
</dbReference>
<evidence type="ECO:0000313" key="2">
    <source>
        <dbReference type="Proteomes" id="UP001476798"/>
    </source>
</evidence>